<dbReference type="InterPro" id="IPR001347">
    <property type="entry name" value="SIS_dom"/>
</dbReference>
<dbReference type="RefSeq" id="WP_154476492.1">
    <property type="nucleotide sequence ID" value="NZ_VULY01000018.1"/>
</dbReference>
<dbReference type="EMBL" id="VULY01000018">
    <property type="protein sequence ID" value="MSR93482.1"/>
    <property type="molecule type" value="Genomic_DNA"/>
</dbReference>
<dbReference type="PANTHER" id="PTHR43443:SF1">
    <property type="entry name" value="3-HEXULOSE-6-PHOSPHATE ISOMERASE"/>
    <property type="match status" value="1"/>
</dbReference>
<dbReference type="Gene3D" id="3.40.50.10490">
    <property type="entry name" value="Glucose-6-phosphate isomerase like protein, domain 1"/>
    <property type="match status" value="1"/>
</dbReference>
<dbReference type="PANTHER" id="PTHR43443">
    <property type="entry name" value="3-HEXULOSE-6-PHOSPHATE ISOMERASE"/>
    <property type="match status" value="1"/>
</dbReference>
<sequence length="189" mass="21761">MNRQLYEELYRTILEEHKKVFEKQDLDELETVMTVLKEAKRIFILGVGREGIAARAFAMRLMHLGKTVHWIWDDTTPGMHKDDLCMIVNGSGKIGHLDYVTRQAKKAQAKTLVVTGSPGEEVHAVADCILFIPAHVFNGTDKRAVPSMQPMGNLFEQHAFLLYDVLIMMLEREMKLSHDEMEERHRNVE</sequence>
<dbReference type="SUPFAM" id="SSF53697">
    <property type="entry name" value="SIS domain"/>
    <property type="match status" value="1"/>
</dbReference>
<comment type="caution">
    <text evidence="3">The sequence shown here is derived from an EMBL/GenBank/DDBJ whole genome shotgun (WGS) entry which is preliminary data.</text>
</comment>
<evidence type="ECO:0000313" key="3">
    <source>
        <dbReference type="EMBL" id="MSR93482.1"/>
    </source>
</evidence>
<dbReference type="InterPro" id="IPR046348">
    <property type="entry name" value="SIS_dom_sf"/>
</dbReference>
<dbReference type="GO" id="GO:0016853">
    <property type="term" value="F:isomerase activity"/>
    <property type="evidence" value="ECO:0007669"/>
    <property type="project" value="InterPro"/>
</dbReference>
<comment type="similarity">
    <text evidence="1">Belongs to the SIS family. PHI subfamily.</text>
</comment>
<evidence type="ECO:0000256" key="1">
    <source>
        <dbReference type="ARBA" id="ARBA00009235"/>
    </source>
</evidence>
<accession>A0A6N7V2K9</accession>
<organism evidence="3 4">
    <name type="scientific">Suipraeoptans intestinalis</name>
    <dbReference type="NCBI Taxonomy" id="2606628"/>
    <lineage>
        <taxon>Bacteria</taxon>
        <taxon>Bacillati</taxon>
        <taxon>Bacillota</taxon>
        <taxon>Clostridia</taxon>
        <taxon>Lachnospirales</taxon>
        <taxon>Lachnospiraceae</taxon>
        <taxon>Suipraeoptans</taxon>
    </lineage>
</organism>
<evidence type="ECO:0000313" key="4">
    <source>
        <dbReference type="Proteomes" id="UP000434409"/>
    </source>
</evidence>
<dbReference type="GO" id="GO:1901135">
    <property type="term" value="P:carbohydrate derivative metabolic process"/>
    <property type="evidence" value="ECO:0007669"/>
    <property type="project" value="InterPro"/>
</dbReference>
<dbReference type="Pfam" id="PF01380">
    <property type="entry name" value="SIS"/>
    <property type="match status" value="1"/>
</dbReference>
<proteinExistence type="inferred from homology"/>
<dbReference type="PROSITE" id="PS51464">
    <property type="entry name" value="SIS"/>
    <property type="match status" value="1"/>
</dbReference>
<dbReference type="CDD" id="cd05005">
    <property type="entry name" value="SIS_PHI"/>
    <property type="match status" value="1"/>
</dbReference>
<feature type="domain" description="SIS" evidence="2">
    <location>
        <begin position="32"/>
        <end position="176"/>
    </location>
</feature>
<reference evidence="3 4" key="1">
    <citation type="submission" date="2019-08" db="EMBL/GenBank/DDBJ databases">
        <title>In-depth cultivation of the pig gut microbiome towards novel bacterial diversity and tailored functional studies.</title>
        <authorList>
            <person name="Wylensek D."/>
            <person name="Hitch T.C.A."/>
            <person name="Clavel T."/>
        </authorList>
    </citation>
    <scope>NUCLEOTIDE SEQUENCE [LARGE SCALE GENOMIC DNA]</scope>
    <source>
        <strain evidence="3 4">68-1-5</strain>
    </source>
</reference>
<dbReference type="AlphaFoldDB" id="A0A6N7V2K9"/>
<dbReference type="InterPro" id="IPR017552">
    <property type="entry name" value="PHI/rmpB"/>
</dbReference>
<gene>
    <name evidence="3" type="ORF">FYJ34_04170</name>
</gene>
<dbReference type="Proteomes" id="UP000434409">
    <property type="component" value="Unassembled WGS sequence"/>
</dbReference>
<dbReference type="GO" id="GO:0097367">
    <property type="term" value="F:carbohydrate derivative binding"/>
    <property type="evidence" value="ECO:0007669"/>
    <property type="project" value="InterPro"/>
</dbReference>
<evidence type="ECO:0000259" key="2">
    <source>
        <dbReference type="PROSITE" id="PS51464"/>
    </source>
</evidence>
<name>A0A6N7V2K9_9FIRM</name>
<protein>
    <submittedName>
        <fullName evidence="3">SIS domain-containing protein</fullName>
    </submittedName>
</protein>
<keyword evidence="4" id="KW-1185">Reference proteome</keyword>